<dbReference type="OrthoDB" id="2732348at2"/>
<dbReference type="Proteomes" id="UP000287296">
    <property type="component" value="Unassembled WGS sequence"/>
</dbReference>
<dbReference type="InterPro" id="IPR036388">
    <property type="entry name" value="WH-like_DNA-bd_sf"/>
</dbReference>
<dbReference type="Pfam" id="PF01047">
    <property type="entry name" value="MarR"/>
    <property type="match status" value="1"/>
</dbReference>
<proteinExistence type="predicted"/>
<feature type="domain" description="HTH marR-type" evidence="4">
    <location>
        <begin position="38"/>
        <end position="172"/>
    </location>
</feature>
<evidence type="ECO:0000256" key="3">
    <source>
        <dbReference type="ARBA" id="ARBA00023163"/>
    </source>
</evidence>
<keyword evidence="3" id="KW-0804">Transcription</keyword>
<dbReference type="PROSITE" id="PS50995">
    <property type="entry name" value="HTH_MARR_2"/>
    <property type="match status" value="1"/>
</dbReference>
<dbReference type="InterPro" id="IPR036390">
    <property type="entry name" value="WH_DNA-bd_sf"/>
</dbReference>
<dbReference type="PANTHER" id="PTHR42756">
    <property type="entry name" value="TRANSCRIPTIONAL REGULATOR, MARR"/>
    <property type="match status" value="1"/>
</dbReference>
<dbReference type="PRINTS" id="PR00598">
    <property type="entry name" value="HTHMARR"/>
</dbReference>
<evidence type="ECO:0000313" key="6">
    <source>
        <dbReference type="Proteomes" id="UP000287296"/>
    </source>
</evidence>
<dbReference type="GO" id="GO:0003700">
    <property type="term" value="F:DNA-binding transcription factor activity"/>
    <property type="evidence" value="ECO:0007669"/>
    <property type="project" value="InterPro"/>
</dbReference>
<evidence type="ECO:0000256" key="1">
    <source>
        <dbReference type="ARBA" id="ARBA00023015"/>
    </source>
</evidence>
<keyword evidence="2" id="KW-0238">DNA-binding</keyword>
<protein>
    <submittedName>
        <fullName evidence="5">MarR family transcriptional regulator</fullName>
    </submittedName>
</protein>
<evidence type="ECO:0000256" key="2">
    <source>
        <dbReference type="ARBA" id="ARBA00023125"/>
    </source>
</evidence>
<dbReference type="GO" id="GO:0003677">
    <property type="term" value="F:DNA binding"/>
    <property type="evidence" value="ECO:0007669"/>
    <property type="project" value="UniProtKB-KW"/>
</dbReference>
<gene>
    <name evidence="5" type="ORF">D5F11_007925</name>
</gene>
<name>A0A429XAH7_SIMTE</name>
<sequence length="182" mass="20866">MSKFDRGFIDKDTLPKLGLEPYVELINKSSSIDTNTEDAKIGLMLLWLSDYFLDVVDMELAPFEITESKLDLLILLTLHGERRATPSAIAERLGIARASATSMIDWLEKKNLVIRNHSTQDRRRIYVSLTEEGHTFVNKVLPTYWSSCASSMIDLNSDERKVFEKIIKKLTKSMQKRLGVER</sequence>
<dbReference type="InterPro" id="IPR011991">
    <property type="entry name" value="ArsR-like_HTH"/>
</dbReference>
<accession>A0A429XAH7</accession>
<evidence type="ECO:0000259" key="4">
    <source>
        <dbReference type="PROSITE" id="PS50995"/>
    </source>
</evidence>
<reference evidence="5 6" key="1">
    <citation type="submission" date="2018-12" db="EMBL/GenBank/DDBJ databases">
        <authorList>
            <person name="Sun L."/>
            <person name="Chen Z."/>
        </authorList>
    </citation>
    <scope>NUCLEOTIDE SEQUENCE [LARGE SCALE GENOMIC DNA]</scope>
    <source>
        <strain evidence="5 6">LMG 29736</strain>
    </source>
</reference>
<comment type="caution">
    <text evidence="5">The sequence shown here is derived from an EMBL/GenBank/DDBJ whole genome shotgun (WGS) entry which is preliminary data.</text>
</comment>
<dbReference type="SMART" id="SM00347">
    <property type="entry name" value="HTH_MARR"/>
    <property type="match status" value="1"/>
</dbReference>
<dbReference type="Gene3D" id="1.10.10.10">
    <property type="entry name" value="Winged helix-like DNA-binding domain superfamily/Winged helix DNA-binding domain"/>
    <property type="match status" value="1"/>
</dbReference>
<evidence type="ECO:0000313" key="5">
    <source>
        <dbReference type="EMBL" id="RST60362.1"/>
    </source>
</evidence>
<dbReference type="CDD" id="cd00090">
    <property type="entry name" value="HTH_ARSR"/>
    <property type="match status" value="1"/>
</dbReference>
<dbReference type="AlphaFoldDB" id="A0A429XAH7"/>
<dbReference type="EMBL" id="QYTW02000005">
    <property type="protein sequence ID" value="RST60362.1"/>
    <property type="molecule type" value="Genomic_DNA"/>
</dbReference>
<dbReference type="SUPFAM" id="SSF46785">
    <property type="entry name" value="Winged helix' DNA-binding domain"/>
    <property type="match status" value="1"/>
</dbReference>
<dbReference type="InterPro" id="IPR000835">
    <property type="entry name" value="HTH_MarR-typ"/>
</dbReference>
<dbReference type="PANTHER" id="PTHR42756:SF1">
    <property type="entry name" value="TRANSCRIPTIONAL REPRESSOR OF EMRAB OPERON"/>
    <property type="match status" value="1"/>
</dbReference>
<organism evidence="5 6">
    <name type="scientific">Siminovitchia terrae</name>
    <name type="common">Bacillus terrae</name>
    <dbReference type="NCBI Taxonomy" id="1914933"/>
    <lineage>
        <taxon>Bacteria</taxon>
        <taxon>Bacillati</taxon>
        <taxon>Bacillota</taxon>
        <taxon>Bacilli</taxon>
        <taxon>Bacillales</taxon>
        <taxon>Bacillaceae</taxon>
        <taxon>Siminovitchia</taxon>
    </lineage>
</organism>
<dbReference type="RefSeq" id="WP_120117489.1">
    <property type="nucleotide sequence ID" value="NZ_BORI01000004.1"/>
</dbReference>
<keyword evidence="1" id="KW-0805">Transcription regulation</keyword>